<dbReference type="Proteomes" id="UP001193035">
    <property type="component" value="Unassembled WGS sequence"/>
</dbReference>
<feature type="chain" id="PRO_5046603489" evidence="1">
    <location>
        <begin position="27"/>
        <end position="351"/>
    </location>
</feature>
<proteinExistence type="predicted"/>
<dbReference type="InterPro" id="IPR033900">
    <property type="entry name" value="Gram_neg_porin_domain"/>
</dbReference>
<keyword evidence="4" id="KW-1185">Reference proteome</keyword>
<dbReference type="InterPro" id="IPR023614">
    <property type="entry name" value="Porin_dom_sf"/>
</dbReference>
<evidence type="ECO:0000259" key="2">
    <source>
        <dbReference type="Pfam" id="PF13609"/>
    </source>
</evidence>
<evidence type="ECO:0000256" key="1">
    <source>
        <dbReference type="SAM" id="SignalP"/>
    </source>
</evidence>
<organism evidence="3 4">
    <name type="scientific">Ruegeria sediminis</name>
    <dbReference type="NCBI Taxonomy" id="2583820"/>
    <lineage>
        <taxon>Bacteria</taxon>
        <taxon>Pseudomonadati</taxon>
        <taxon>Pseudomonadota</taxon>
        <taxon>Alphaproteobacteria</taxon>
        <taxon>Rhodobacterales</taxon>
        <taxon>Roseobacteraceae</taxon>
        <taxon>Ruegeria</taxon>
    </lineage>
</organism>
<gene>
    <name evidence="3" type="ORF">FGK63_17565</name>
</gene>
<reference evidence="3 4" key="1">
    <citation type="submission" date="2019-05" db="EMBL/GenBank/DDBJ databases">
        <title>Ruegeria sp. nov., isolated from tidal flat.</title>
        <authorList>
            <person name="Kim W."/>
        </authorList>
    </citation>
    <scope>NUCLEOTIDE SEQUENCE [LARGE SCALE GENOMIC DNA]</scope>
    <source>
        <strain evidence="3 4">CAU 1488</strain>
    </source>
</reference>
<comment type="caution">
    <text evidence="3">The sequence shown here is derived from an EMBL/GenBank/DDBJ whole genome shotgun (WGS) entry which is preliminary data.</text>
</comment>
<feature type="domain" description="Porin" evidence="2">
    <location>
        <begin position="14"/>
        <end position="341"/>
    </location>
</feature>
<accession>A0ABY2WTN6</accession>
<keyword evidence="1" id="KW-0732">Signal</keyword>
<dbReference type="SUPFAM" id="SSF56935">
    <property type="entry name" value="Porins"/>
    <property type="match status" value="1"/>
</dbReference>
<feature type="signal peptide" evidence="1">
    <location>
        <begin position="1"/>
        <end position="26"/>
    </location>
</feature>
<dbReference type="Gene3D" id="2.40.160.10">
    <property type="entry name" value="Porin"/>
    <property type="match status" value="1"/>
</dbReference>
<sequence length="351" mass="37400">METEGNKMKKVLFATTALIATASVAAADVRLSGYGRFGLDYNDANDSNINGVSDTTITSRLRLQFDMSAETDMGVAFDARFRAQAESRDNNPGGAVFNGARFGVVWEGLRVNVGNIIGAVENMPGTYLETRTAGIGIDGAGFFSHVGNVNNEFFNWDAYSSAGVGVNGVEALYTYEGFVGHISYSDRNETIAANNNGGFDRAAIMLTYSWNDFGVAAAYQNSGAMWEDKTLVSGWYDGGNWGARIAYADNDGISKWGLYGNIDIGAASNLVLFVTSEDSVDQADVNAGRGDNRVASTSASCAAGTTCTDTEGETYGINWSYDLGGGASFETGYRRASNDNDTFQAGVYFSF</sequence>
<name>A0ABY2WTN6_9RHOB</name>
<protein>
    <submittedName>
        <fullName evidence="3">Porin</fullName>
    </submittedName>
</protein>
<dbReference type="Pfam" id="PF13609">
    <property type="entry name" value="Porin_4"/>
    <property type="match status" value="1"/>
</dbReference>
<dbReference type="EMBL" id="VCPD01000007">
    <property type="protein sequence ID" value="TMV04888.1"/>
    <property type="molecule type" value="Genomic_DNA"/>
</dbReference>
<evidence type="ECO:0000313" key="3">
    <source>
        <dbReference type="EMBL" id="TMV04888.1"/>
    </source>
</evidence>
<evidence type="ECO:0000313" key="4">
    <source>
        <dbReference type="Proteomes" id="UP001193035"/>
    </source>
</evidence>